<gene>
    <name evidence="2" type="ORF">ANIA_04902</name>
</gene>
<accession>Q5B3H8</accession>
<feature type="compositionally biased region" description="Polar residues" evidence="1">
    <location>
        <begin position="300"/>
        <end position="309"/>
    </location>
</feature>
<dbReference type="GeneID" id="2872702"/>
<feature type="compositionally biased region" description="Polar residues" evidence="1">
    <location>
        <begin position="245"/>
        <end position="285"/>
    </location>
</feature>
<feature type="compositionally biased region" description="Basic and acidic residues" evidence="1">
    <location>
        <begin position="223"/>
        <end position="232"/>
    </location>
</feature>
<dbReference type="RefSeq" id="XP_662506.1">
    <property type="nucleotide sequence ID" value="XM_657414.2"/>
</dbReference>
<feature type="compositionally biased region" description="Basic and acidic residues" evidence="1">
    <location>
        <begin position="82"/>
        <end position="94"/>
    </location>
</feature>
<keyword evidence="3" id="KW-1185">Reference proteome</keyword>
<dbReference type="EMBL" id="BN001303">
    <property type="protein sequence ID" value="CBF76515.1"/>
    <property type="molecule type" value="Genomic_DNA"/>
</dbReference>
<organism evidence="2 3">
    <name type="scientific">Emericella nidulans (strain FGSC A4 / ATCC 38163 / CBS 112.46 / NRRL 194 / M139)</name>
    <name type="common">Aspergillus nidulans</name>
    <dbReference type="NCBI Taxonomy" id="227321"/>
    <lineage>
        <taxon>Eukaryota</taxon>
        <taxon>Fungi</taxon>
        <taxon>Dikarya</taxon>
        <taxon>Ascomycota</taxon>
        <taxon>Pezizomycotina</taxon>
        <taxon>Eurotiomycetes</taxon>
        <taxon>Eurotiomycetidae</taxon>
        <taxon>Eurotiales</taxon>
        <taxon>Aspergillaceae</taxon>
        <taxon>Aspergillus</taxon>
        <taxon>Aspergillus subgen. Nidulantes</taxon>
    </lineage>
</organism>
<dbReference type="AlphaFoldDB" id="Q5B3H8"/>
<evidence type="ECO:0000256" key="1">
    <source>
        <dbReference type="SAM" id="MobiDB-lite"/>
    </source>
</evidence>
<sequence>MYQSSLRQSPVKEGRRILSEKNANACLSPARSPAKQTLLNAPSPSPKKLLPSPLFAPSFVAQKRSTTEVDAEDAGSQLPESGNERRVDIGHESDAMSIDVSEQTRQQEGEQGDIATSRTVPSDPETRKQFIQEKATLLRSRLQNAMRRVRDPQFDRRLSELEEHSRKCPRLSAPATKPPGGVGLQQHLEQKYRTEGTGTRVQAKEDKDENGDELMLSTPRAQVQREKQEQREIIQIPNEDDEETTPTQNQIVQRTEAQMNGNENRAPSPTQMVLSSPTYKSTAQAGQFDDDRPLAREATAATSPSSSVRGQGRGDGDAVDGLLKLMGTPTTEHGQGHGQTAGASV</sequence>
<dbReference type="VEuPathDB" id="FungiDB:AN4902"/>
<reference evidence="3" key="2">
    <citation type="journal article" date="2009" name="Fungal Genet. Biol.">
        <title>The 2008 update of the Aspergillus nidulans genome annotation: a community effort.</title>
        <authorList>
            <person name="Wortman J.R."/>
            <person name="Gilsenan J.M."/>
            <person name="Joardar V."/>
            <person name="Deegan J."/>
            <person name="Clutterbuck J."/>
            <person name="Andersen M.R."/>
            <person name="Archer D."/>
            <person name="Bencina M."/>
            <person name="Braus G."/>
            <person name="Coutinho P."/>
            <person name="von Dohren H."/>
            <person name="Doonan J."/>
            <person name="Driessen A.J."/>
            <person name="Durek P."/>
            <person name="Espeso E."/>
            <person name="Fekete E."/>
            <person name="Flipphi M."/>
            <person name="Estrada C.G."/>
            <person name="Geysens S."/>
            <person name="Goldman G."/>
            <person name="de Groot P.W."/>
            <person name="Hansen K."/>
            <person name="Harris S.D."/>
            <person name="Heinekamp T."/>
            <person name="Helmstaedt K."/>
            <person name="Henrissat B."/>
            <person name="Hofmann G."/>
            <person name="Homan T."/>
            <person name="Horio T."/>
            <person name="Horiuchi H."/>
            <person name="James S."/>
            <person name="Jones M."/>
            <person name="Karaffa L."/>
            <person name="Karanyi Z."/>
            <person name="Kato M."/>
            <person name="Keller N."/>
            <person name="Kelly D.E."/>
            <person name="Kiel J.A."/>
            <person name="Kim J.M."/>
            <person name="van der Klei I.J."/>
            <person name="Klis F.M."/>
            <person name="Kovalchuk A."/>
            <person name="Krasevec N."/>
            <person name="Kubicek C.P."/>
            <person name="Liu B."/>
            <person name="Maccabe A."/>
            <person name="Meyer V."/>
            <person name="Mirabito P."/>
            <person name="Miskei M."/>
            <person name="Mos M."/>
            <person name="Mullins J."/>
            <person name="Nelson D.R."/>
            <person name="Nielsen J."/>
            <person name="Oakley B.R."/>
            <person name="Osmani S.A."/>
            <person name="Pakula T."/>
            <person name="Paszewski A."/>
            <person name="Paulsen I."/>
            <person name="Pilsyk S."/>
            <person name="Pocsi I."/>
            <person name="Punt P.J."/>
            <person name="Ram A.F."/>
            <person name="Ren Q."/>
            <person name="Robellet X."/>
            <person name="Robson G."/>
            <person name="Seiboth B."/>
            <person name="van Solingen P."/>
            <person name="Specht T."/>
            <person name="Sun J."/>
            <person name="Taheri-Talesh N."/>
            <person name="Takeshita N."/>
            <person name="Ussery D."/>
            <person name="vanKuyk P.A."/>
            <person name="Visser H."/>
            <person name="van de Vondervoort P.J."/>
            <person name="de Vries R.P."/>
            <person name="Walton J."/>
            <person name="Xiang X."/>
            <person name="Xiong Y."/>
            <person name="Zeng A.P."/>
            <person name="Brandt B.W."/>
            <person name="Cornell M.J."/>
            <person name="van den Hondel C.A."/>
            <person name="Visser J."/>
            <person name="Oliver S.G."/>
            <person name="Turner G."/>
        </authorList>
    </citation>
    <scope>GENOME REANNOTATION</scope>
    <source>
        <strain evidence="3">FGSC A4 / ATCC 38163 / CBS 112.46 / NRRL 194 / M139</strain>
    </source>
</reference>
<accession>C8V9G7</accession>
<dbReference type="InParanoid" id="Q5B3H8"/>
<reference evidence="3" key="1">
    <citation type="journal article" date="2005" name="Nature">
        <title>Sequencing of Aspergillus nidulans and comparative analysis with A. fumigatus and A. oryzae.</title>
        <authorList>
            <person name="Galagan J.E."/>
            <person name="Calvo S.E."/>
            <person name="Cuomo C."/>
            <person name="Ma L.J."/>
            <person name="Wortman J.R."/>
            <person name="Batzoglou S."/>
            <person name="Lee S.I."/>
            <person name="Basturkmen M."/>
            <person name="Spevak C.C."/>
            <person name="Clutterbuck J."/>
            <person name="Kapitonov V."/>
            <person name="Jurka J."/>
            <person name="Scazzocchio C."/>
            <person name="Farman M."/>
            <person name="Butler J."/>
            <person name="Purcell S."/>
            <person name="Harris S."/>
            <person name="Braus G.H."/>
            <person name="Draht O."/>
            <person name="Busch S."/>
            <person name="D'Enfert C."/>
            <person name="Bouchier C."/>
            <person name="Goldman G.H."/>
            <person name="Bell-Pedersen D."/>
            <person name="Griffiths-Jones S."/>
            <person name="Doonan J.H."/>
            <person name="Yu J."/>
            <person name="Vienken K."/>
            <person name="Pain A."/>
            <person name="Freitag M."/>
            <person name="Selker E.U."/>
            <person name="Archer D.B."/>
            <person name="Penalva M.A."/>
            <person name="Oakley B.R."/>
            <person name="Momany M."/>
            <person name="Tanaka T."/>
            <person name="Kumagai T."/>
            <person name="Asai K."/>
            <person name="Machida M."/>
            <person name="Nierman W.C."/>
            <person name="Denning D.W."/>
            <person name="Caddick M."/>
            <person name="Hynes M."/>
            <person name="Paoletti M."/>
            <person name="Fischer R."/>
            <person name="Miller B."/>
            <person name="Dyer P."/>
            <person name="Sachs M.S."/>
            <person name="Osmani S.A."/>
            <person name="Birren B.W."/>
        </authorList>
    </citation>
    <scope>NUCLEOTIDE SEQUENCE [LARGE SCALE GENOMIC DNA]</scope>
    <source>
        <strain evidence="3">FGSC A4 / ATCC 38163 / CBS 112.46 / NRRL 194 / M139</strain>
    </source>
</reference>
<feature type="compositionally biased region" description="Low complexity" evidence="1">
    <location>
        <begin position="38"/>
        <end position="59"/>
    </location>
</feature>
<dbReference type="OMA" id="EKNVNAC"/>
<dbReference type="Proteomes" id="UP000000560">
    <property type="component" value="Chromosome III"/>
</dbReference>
<evidence type="ECO:0000313" key="3">
    <source>
        <dbReference type="Proteomes" id="UP000000560"/>
    </source>
</evidence>
<dbReference type="OrthoDB" id="5345625at2759"/>
<protein>
    <submittedName>
        <fullName evidence="2">Uncharacterized protein</fullName>
    </submittedName>
</protein>
<dbReference type="eggNOG" id="ENOG502RNSD">
    <property type="taxonomic scope" value="Eukaryota"/>
</dbReference>
<dbReference type="KEGG" id="ani:ANIA_04902"/>
<feature type="region of interest" description="Disordered" evidence="1">
    <location>
        <begin position="27"/>
        <end position="127"/>
    </location>
</feature>
<feature type="region of interest" description="Disordered" evidence="1">
    <location>
        <begin position="161"/>
        <end position="345"/>
    </location>
</feature>
<proteinExistence type="predicted"/>
<dbReference type="HOGENOM" id="CLU_033073_0_0_1"/>
<evidence type="ECO:0000313" key="2">
    <source>
        <dbReference type="EMBL" id="CBF76515.1"/>
    </source>
</evidence>
<name>Q5B3H8_EMENI</name>